<proteinExistence type="predicted"/>
<keyword evidence="1" id="KW-0812">Transmembrane</keyword>
<reference evidence="2" key="1">
    <citation type="journal article" date="2021" name="Open Biol.">
        <title>Shared evolutionary footprints suggest mitochondrial oxidative damage underlies multiple complex I losses in fungi.</title>
        <authorList>
            <person name="Schikora-Tamarit M.A."/>
            <person name="Marcet-Houben M."/>
            <person name="Nosek J."/>
            <person name="Gabaldon T."/>
        </authorList>
    </citation>
    <scope>NUCLEOTIDE SEQUENCE</scope>
    <source>
        <strain evidence="2">NCAIM Y.01608</strain>
    </source>
</reference>
<evidence type="ECO:0000313" key="3">
    <source>
        <dbReference type="Proteomes" id="UP000788993"/>
    </source>
</evidence>
<accession>A0A9P8T8D2</accession>
<sequence>MNEDLLAPIDGILHDGTLQRPSSPYTDRNWAATVGPTRAVTFGAILLALRETWFLISVLAASSSRRRSQASDMSFKWCWSR</sequence>
<keyword evidence="3" id="KW-1185">Reference proteome</keyword>
<gene>
    <name evidence="2" type="ORF">OGATHE_002926</name>
</gene>
<dbReference type="EMBL" id="JAEUBD010000983">
    <property type="protein sequence ID" value="KAH3670113.1"/>
    <property type="molecule type" value="Genomic_DNA"/>
</dbReference>
<name>A0A9P8T8D2_9ASCO</name>
<evidence type="ECO:0000256" key="1">
    <source>
        <dbReference type="SAM" id="Phobius"/>
    </source>
</evidence>
<organism evidence="2 3">
    <name type="scientific">Ogataea polymorpha</name>
    <dbReference type="NCBI Taxonomy" id="460523"/>
    <lineage>
        <taxon>Eukaryota</taxon>
        <taxon>Fungi</taxon>
        <taxon>Dikarya</taxon>
        <taxon>Ascomycota</taxon>
        <taxon>Saccharomycotina</taxon>
        <taxon>Pichiomycetes</taxon>
        <taxon>Pichiales</taxon>
        <taxon>Pichiaceae</taxon>
        <taxon>Ogataea</taxon>
    </lineage>
</organism>
<keyword evidence="1" id="KW-0472">Membrane</keyword>
<reference evidence="2" key="2">
    <citation type="submission" date="2021-01" db="EMBL/GenBank/DDBJ databases">
        <authorList>
            <person name="Schikora-Tamarit M.A."/>
        </authorList>
    </citation>
    <scope>NUCLEOTIDE SEQUENCE</scope>
    <source>
        <strain evidence="2">NCAIM Y.01608</strain>
    </source>
</reference>
<keyword evidence="1" id="KW-1133">Transmembrane helix</keyword>
<dbReference type="Proteomes" id="UP000788993">
    <property type="component" value="Unassembled WGS sequence"/>
</dbReference>
<protein>
    <submittedName>
        <fullName evidence="2">Uncharacterized protein</fullName>
    </submittedName>
</protein>
<comment type="caution">
    <text evidence="2">The sequence shown here is derived from an EMBL/GenBank/DDBJ whole genome shotgun (WGS) entry which is preliminary data.</text>
</comment>
<dbReference type="AlphaFoldDB" id="A0A9P8T8D2"/>
<feature type="transmembrane region" description="Helical" evidence="1">
    <location>
        <begin position="39"/>
        <end position="61"/>
    </location>
</feature>
<evidence type="ECO:0000313" key="2">
    <source>
        <dbReference type="EMBL" id="KAH3670113.1"/>
    </source>
</evidence>